<dbReference type="GO" id="GO:0008608">
    <property type="term" value="P:attachment of spindle microtubules to kinetochore"/>
    <property type="evidence" value="ECO:0007669"/>
    <property type="project" value="InterPro"/>
</dbReference>
<name>A0A5E8BYC7_9ASCO</name>
<evidence type="ECO:0000256" key="14">
    <source>
        <dbReference type="ARBA" id="ARBA00023242"/>
    </source>
</evidence>
<evidence type="ECO:0000256" key="9">
    <source>
        <dbReference type="ARBA" id="ARBA00022701"/>
    </source>
</evidence>
<evidence type="ECO:0000256" key="3">
    <source>
        <dbReference type="ARBA" id="ARBA00004629"/>
    </source>
</evidence>
<keyword evidence="20" id="KW-1185">Reference proteome</keyword>
<keyword evidence="13" id="KW-0206">Cytoskeleton</keyword>
<feature type="region of interest" description="Disordered" evidence="18">
    <location>
        <begin position="263"/>
        <end position="292"/>
    </location>
</feature>
<evidence type="ECO:0000256" key="1">
    <source>
        <dbReference type="ARBA" id="ARBA00004123"/>
    </source>
</evidence>
<dbReference type="OrthoDB" id="5573898at2759"/>
<reference evidence="19 20" key="1">
    <citation type="submission" date="2019-09" db="EMBL/GenBank/DDBJ databases">
        <authorList>
            <person name="Brejova B."/>
        </authorList>
    </citation>
    <scope>NUCLEOTIDE SEQUENCE [LARGE SCALE GENOMIC DNA]</scope>
</reference>
<protein>
    <recommendedName>
        <fullName evidence="5">DASH complex subunit ASK1</fullName>
    </recommendedName>
    <alternativeName>
        <fullName evidence="17">Outer kinetochore protein ASK1</fullName>
    </alternativeName>
</protein>
<feature type="compositionally biased region" description="Polar residues" evidence="18">
    <location>
        <begin position="392"/>
        <end position="411"/>
    </location>
</feature>
<comment type="similarity">
    <text evidence="4">Belongs to the DASH complex ASK1 family.</text>
</comment>
<evidence type="ECO:0000313" key="20">
    <source>
        <dbReference type="Proteomes" id="UP000398389"/>
    </source>
</evidence>
<accession>A0A5E8BYC7</accession>
<feature type="region of interest" description="Disordered" evidence="18">
    <location>
        <begin position="1"/>
        <end position="41"/>
    </location>
</feature>
<evidence type="ECO:0000256" key="13">
    <source>
        <dbReference type="ARBA" id="ARBA00023212"/>
    </source>
</evidence>
<evidence type="ECO:0000256" key="10">
    <source>
        <dbReference type="ARBA" id="ARBA00022776"/>
    </source>
</evidence>
<evidence type="ECO:0000256" key="8">
    <source>
        <dbReference type="ARBA" id="ARBA00022618"/>
    </source>
</evidence>
<keyword evidence="12" id="KW-0995">Kinetochore</keyword>
<feature type="compositionally biased region" description="Low complexity" evidence="18">
    <location>
        <begin position="276"/>
        <end position="285"/>
    </location>
</feature>
<keyword evidence="14" id="KW-0539">Nucleus</keyword>
<comment type="subcellular location">
    <subcellularLocation>
        <location evidence="3">Chromosome</location>
        <location evidence="3">Centromere</location>
        <location evidence="3">Kinetochore</location>
    </subcellularLocation>
    <subcellularLocation>
        <location evidence="2">Cytoplasm</location>
        <location evidence="2">Cytoskeleton</location>
        <location evidence="2">Spindle</location>
    </subcellularLocation>
    <subcellularLocation>
        <location evidence="1">Nucleus</location>
    </subcellularLocation>
</comment>
<keyword evidence="9" id="KW-0493">Microtubule</keyword>
<evidence type="ECO:0000256" key="4">
    <source>
        <dbReference type="ARBA" id="ARBA00010731"/>
    </source>
</evidence>
<evidence type="ECO:0000256" key="17">
    <source>
        <dbReference type="ARBA" id="ARBA00029735"/>
    </source>
</evidence>
<evidence type="ECO:0000256" key="15">
    <source>
        <dbReference type="ARBA" id="ARBA00023306"/>
    </source>
</evidence>
<dbReference type="GO" id="GO:0072686">
    <property type="term" value="C:mitotic spindle"/>
    <property type="evidence" value="ECO:0007669"/>
    <property type="project" value="InterPro"/>
</dbReference>
<dbReference type="AlphaFoldDB" id="A0A5E8BYC7"/>
<dbReference type="GO" id="GO:0051301">
    <property type="term" value="P:cell division"/>
    <property type="evidence" value="ECO:0007669"/>
    <property type="project" value="UniProtKB-KW"/>
</dbReference>
<evidence type="ECO:0000256" key="7">
    <source>
        <dbReference type="ARBA" id="ARBA00022490"/>
    </source>
</evidence>
<dbReference type="PANTHER" id="PTHR28200">
    <property type="entry name" value="DASH COMPLEX SUBUNIT ASK1"/>
    <property type="match status" value="1"/>
</dbReference>
<sequence>MARNFQEGNFEIKPSGIPTFTRRPMAQQQQPQPQPQPQIQQDSRPALLEELERTQQSITQALRQIDQNFFTAQQIVHTRIIPQIESCGRECAAVKASLYMWKTFFEASAYVNLDTYEQDVAGEVDIQDFSEQEPEYDESEHHSILSSSIDPDNPFVSPGTNKKFQRQLASLELERPPQTPVKLTTTQAHNNDVASTESSPFNSRIEEQETVIRSTPFSRNILPDTDGFPRSVLRHQLLDKNVMVVATPRSKTRGNISAATPIVRTPGLRKIESPTKKQTQQQQLLASSPPPKYSIEYLEQKYGTPSECDIQPPVMLSNLDISDSPTHKPTRKSTPSSGSKSWQPYMTPRKNAVSPPSPDMLPPVLLSARKQNSQQEIEQNQHEQEQKHSQETTHASSPTTNDPPRTPTSHRTLFPLLPDSASSNEEPPEMTSQFAFEQGIGGGGRLVRTPAKDAAKALVNAAMQAASGDDGHPLDLDHHNLHNHHHEISSGFGSDEDEANSFEFPARDIGGDSDSDSDSDSDGDSDSDSSKSSGFTND</sequence>
<keyword evidence="16" id="KW-0137">Centromere</keyword>
<evidence type="ECO:0000256" key="2">
    <source>
        <dbReference type="ARBA" id="ARBA00004186"/>
    </source>
</evidence>
<dbReference type="GO" id="GO:0042729">
    <property type="term" value="C:DASH complex"/>
    <property type="evidence" value="ECO:0007669"/>
    <property type="project" value="InterPro"/>
</dbReference>
<dbReference type="Proteomes" id="UP000398389">
    <property type="component" value="Unassembled WGS sequence"/>
</dbReference>
<gene>
    <name evidence="19" type="ORF">SAPINGB_P004135</name>
</gene>
<feature type="region of interest" description="Disordered" evidence="18">
    <location>
        <begin position="463"/>
        <end position="538"/>
    </location>
</feature>
<keyword evidence="11" id="KW-0159">Chromosome partition</keyword>
<evidence type="ECO:0000313" key="19">
    <source>
        <dbReference type="EMBL" id="VVT54557.1"/>
    </source>
</evidence>
<organism evidence="19 20">
    <name type="scientific">Magnusiomyces paraingens</name>
    <dbReference type="NCBI Taxonomy" id="2606893"/>
    <lineage>
        <taxon>Eukaryota</taxon>
        <taxon>Fungi</taxon>
        <taxon>Dikarya</taxon>
        <taxon>Ascomycota</taxon>
        <taxon>Saccharomycotina</taxon>
        <taxon>Dipodascomycetes</taxon>
        <taxon>Dipodascales</taxon>
        <taxon>Dipodascaceae</taxon>
        <taxon>Magnusiomyces</taxon>
    </lineage>
</organism>
<feature type="compositionally biased region" description="Low complexity" evidence="18">
    <location>
        <begin position="27"/>
        <end position="41"/>
    </location>
</feature>
<keyword evidence="10" id="KW-0498">Mitosis</keyword>
<dbReference type="GeneID" id="43582950"/>
<feature type="region of interest" description="Disordered" evidence="18">
    <location>
        <begin position="130"/>
        <end position="160"/>
    </location>
</feature>
<dbReference type="RefSeq" id="XP_031854741.1">
    <property type="nucleotide sequence ID" value="XM_031998850.1"/>
</dbReference>
<keyword evidence="6" id="KW-0158">Chromosome</keyword>
<proteinExistence type="inferred from homology"/>
<dbReference type="Pfam" id="PF08655">
    <property type="entry name" value="DASH_Ask1"/>
    <property type="match status" value="1"/>
</dbReference>
<keyword evidence="8" id="KW-0132">Cell division</keyword>
<evidence type="ECO:0000256" key="5">
    <source>
        <dbReference type="ARBA" id="ARBA00014520"/>
    </source>
</evidence>
<dbReference type="InterPro" id="IPR013964">
    <property type="entry name" value="DASH_Ask1"/>
</dbReference>
<keyword evidence="7" id="KW-0963">Cytoplasm</keyword>
<dbReference type="EMBL" id="CABVLU010000003">
    <property type="protein sequence ID" value="VVT54557.1"/>
    <property type="molecule type" value="Genomic_DNA"/>
</dbReference>
<feature type="compositionally biased region" description="Basic and acidic residues" evidence="18">
    <location>
        <begin position="379"/>
        <end position="391"/>
    </location>
</feature>
<evidence type="ECO:0000256" key="16">
    <source>
        <dbReference type="ARBA" id="ARBA00023328"/>
    </source>
</evidence>
<feature type="region of interest" description="Disordered" evidence="18">
    <location>
        <begin position="304"/>
        <end position="448"/>
    </location>
</feature>
<evidence type="ECO:0000256" key="12">
    <source>
        <dbReference type="ARBA" id="ARBA00022838"/>
    </source>
</evidence>
<dbReference type="GO" id="GO:0005874">
    <property type="term" value="C:microtubule"/>
    <property type="evidence" value="ECO:0007669"/>
    <property type="project" value="UniProtKB-KW"/>
</dbReference>
<feature type="compositionally biased region" description="Basic and acidic residues" evidence="18">
    <location>
        <begin position="469"/>
        <end position="480"/>
    </location>
</feature>
<evidence type="ECO:0000256" key="6">
    <source>
        <dbReference type="ARBA" id="ARBA00022454"/>
    </source>
</evidence>
<evidence type="ECO:0000256" key="11">
    <source>
        <dbReference type="ARBA" id="ARBA00022829"/>
    </source>
</evidence>
<feature type="compositionally biased region" description="Polar residues" evidence="18">
    <location>
        <begin position="332"/>
        <end position="344"/>
    </location>
</feature>
<keyword evidence="15" id="KW-0131">Cell cycle</keyword>
<dbReference type="GO" id="GO:0044732">
    <property type="term" value="C:mitotic spindle pole body"/>
    <property type="evidence" value="ECO:0007669"/>
    <property type="project" value="TreeGrafter"/>
</dbReference>
<feature type="compositionally biased region" description="Polar residues" evidence="18">
    <location>
        <begin position="420"/>
        <end position="435"/>
    </location>
</feature>
<dbReference type="PANTHER" id="PTHR28200:SF1">
    <property type="entry name" value="DASH COMPLEX SUBUNIT ASK1"/>
    <property type="match status" value="1"/>
</dbReference>
<evidence type="ECO:0000256" key="18">
    <source>
        <dbReference type="SAM" id="MobiDB-lite"/>
    </source>
</evidence>
<feature type="compositionally biased region" description="Acidic residues" evidence="18">
    <location>
        <begin position="511"/>
        <end position="527"/>
    </location>
</feature>